<reference evidence="3 4" key="1">
    <citation type="journal article" date="2020" name="Biotechnol. Biofuels">
        <title>New insights from the biogas microbiome by comprehensive genome-resolved metagenomics of nearly 1600 species originating from multiple anaerobic digesters.</title>
        <authorList>
            <person name="Campanaro S."/>
            <person name="Treu L."/>
            <person name="Rodriguez-R L.M."/>
            <person name="Kovalovszki A."/>
            <person name="Ziels R.M."/>
            <person name="Maus I."/>
            <person name="Zhu X."/>
            <person name="Kougias P.G."/>
            <person name="Basile A."/>
            <person name="Luo G."/>
            <person name="Schluter A."/>
            <person name="Konstantinidis K.T."/>
            <person name="Angelidaki I."/>
        </authorList>
    </citation>
    <scope>NUCLEOTIDE SEQUENCE [LARGE SCALE GENOMIC DNA]</scope>
    <source>
        <strain evidence="3">AS23ysBPME_34</strain>
    </source>
</reference>
<dbReference type="SUPFAM" id="SSF54106">
    <property type="entry name" value="LysM domain"/>
    <property type="match status" value="2"/>
</dbReference>
<dbReference type="GO" id="GO:0003796">
    <property type="term" value="F:lysozyme activity"/>
    <property type="evidence" value="ECO:0007669"/>
    <property type="project" value="InterPro"/>
</dbReference>
<dbReference type="InterPro" id="IPR017853">
    <property type="entry name" value="GH"/>
</dbReference>
<dbReference type="PANTHER" id="PTHR34135:SF2">
    <property type="entry name" value="LYSOZYME"/>
    <property type="match status" value="1"/>
</dbReference>
<name>A0A7X8C3J7_9LACT</name>
<dbReference type="Pfam" id="PF01476">
    <property type="entry name" value="LysM"/>
    <property type="match status" value="2"/>
</dbReference>
<dbReference type="Gene3D" id="3.20.20.80">
    <property type="entry name" value="Glycosidases"/>
    <property type="match status" value="1"/>
</dbReference>
<dbReference type="GO" id="GO:0016998">
    <property type="term" value="P:cell wall macromolecule catabolic process"/>
    <property type="evidence" value="ECO:0007669"/>
    <property type="project" value="InterPro"/>
</dbReference>
<evidence type="ECO:0000313" key="3">
    <source>
        <dbReference type="EMBL" id="NLJ18366.1"/>
    </source>
</evidence>
<dbReference type="PANTHER" id="PTHR34135">
    <property type="entry name" value="LYSOZYME"/>
    <property type="match status" value="1"/>
</dbReference>
<dbReference type="PROSITE" id="PS51782">
    <property type="entry name" value="LYSM"/>
    <property type="match status" value="2"/>
</dbReference>
<organism evidence="3 4">
    <name type="scientific">Globicatella sulfidifaciens</name>
    <dbReference type="NCBI Taxonomy" id="136093"/>
    <lineage>
        <taxon>Bacteria</taxon>
        <taxon>Bacillati</taxon>
        <taxon>Bacillota</taxon>
        <taxon>Bacilli</taxon>
        <taxon>Lactobacillales</taxon>
        <taxon>Aerococcaceae</taxon>
        <taxon>Globicatella</taxon>
    </lineage>
</organism>
<evidence type="ECO:0000259" key="2">
    <source>
        <dbReference type="PROSITE" id="PS51782"/>
    </source>
</evidence>
<dbReference type="Proteomes" id="UP000541058">
    <property type="component" value="Unassembled WGS sequence"/>
</dbReference>
<dbReference type="InterPro" id="IPR002053">
    <property type="entry name" value="Glyco_hydro_25"/>
</dbReference>
<dbReference type="AlphaFoldDB" id="A0A7X8C3J7"/>
<accession>A0A7X8C3J7</accession>
<dbReference type="InterPro" id="IPR018392">
    <property type="entry name" value="LysM"/>
</dbReference>
<comment type="similarity">
    <text evidence="1">Belongs to the glycosyl hydrolase 25 family.</text>
</comment>
<dbReference type="GO" id="GO:0009253">
    <property type="term" value="P:peptidoglycan catabolic process"/>
    <property type="evidence" value="ECO:0007669"/>
    <property type="project" value="InterPro"/>
</dbReference>
<dbReference type="CDD" id="cd06414">
    <property type="entry name" value="GH25_LytC-like"/>
    <property type="match status" value="1"/>
</dbReference>
<comment type="caution">
    <text evidence="3">The sequence shown here is derived from an EMBL/GenBank/DDBJ whole genome shotgun (WGS) entry which is preliminary data.</text>
</comment>
<dbReference type="Pfam" id="PF01183">
    <property type="entry name" value="Glyco_hydro_25"/>
    <property type="match status" value="1"/>
</dbReference>
<dbReference type="SMART" id="SM00257">
    <property type="entry name" value="LysM"/>
    <property type="match status" value="2"/>
</dbReference>
<proteinExistence type="inferred from homology"/>
<dbReference type="RefSeq" id="WP_276648088.1">
    <property type="nucleotide sequence ID" value="NZ_JAAYSM010000185.1"/>
</dbReference>
<dbReference type="PROSITE" id="PS51904">
    <property type="entry name" value="GLYCOSYL_HYDROL_F25_2"/>
    <property type="match status" value="1"/>
</dbReference>
<gene>
    <name evidence="3" type="ORF">GX355_05845</name>
</gene>
<dbReference type="Gene3D" id="3.10.350.10">
    <property type="entry name" value="LysM domain"/>
    <property type="match status" value="2"/>
</dbReference>
<dbReference type="CDD" id="cd00118">
    <property type="entry name" value="LysM"/>
    <property type="match status" value="2"/>
</dbReference>
<feature type="domain" description="LysM" evidence="2">
    <location>
        <begin position="277"/>
        <end position="321"/>
    </location>
</feature>
<evidence type="ECO:0000256" key="1">
    <source>
        <dbReference type="ARBA" id="ARBA00010646"/>
    </source>
</evidence>
<evidence type="ECO:0000313" key="4">
    <source>
        <dbReference type="Proteomes" id="UP000541058"/>
    </source>
</evidence>
<dbReference type="SUPFAM" id="SSF51445">
    <property type="entry name" value="(Trans)glycosidases"/>
    <property type="match status" value="1"/>
</dbReference>
<dbReference type="EMBL" id="JAAYSM010000185">
    <property type="protein sequence ID" value="NLJ18366.1"/>
    <property type="molecule type" value="Genomic_DNA"/>
</dbReference>
<sequence>MIKGIDISYAQTNIDFEKIKATGVKFVIIRAGYGRDVNQKDKMFESHYAGAKAAGFAVGCYWYSYATNAEDAKREAKACLDVIRDKQFDYPVYFDIEEGKQATLGKAAICGITKAFCETVESAGYYVGIYSYASFLKNFMNEELLKRYDVWVAHTGVNSPSYNLPYGMWQYSHTGRIDGYSGNIDCNFAYKDYPTIIKSRGLNGYTGTEPVENIRTETAPEPNIYIVKKGDTLTAIARKFGCTVQDLASLNMITNPNLIYTGQAIKLPDKSAAPVERTHTVKKGDTLWDISKRYNTTVSKLIAINNIANPNLIKVGQIILLT</sequence>
<dbReference type="InterPro" id="IPR036779">
    <property type="entry name" value="LysM_dom_sf"/>
</dbReference>
<dbReference type="GO" id="GO:0016052">
    <property type="term" value="P:carbohydrate catabolic process"/>
    <property type="evidence" value="ECO:0007669"/>
    <property type="project" value="TreeGrafter"/>
</dbReference>
<feature type="domain" description="LysM" evidence="2">
    <location>
        <begin position="223"/>
        <end position="267"/>
    </location>
</feature>
<protein>
    <submittedName>
        <fullName evidence="3">LysM peptidoglycan-binding domain-containing protein</fullName>
    </submittedName>
</protein>